<evidence type="ECO:0000256" key="1">
    <source>
        <dbReference type="SAM" id="MobiDB-lite"/>
    </source>
</evidence>
<dbReference type="VEuPathDB" id="FungiDB:ASPCADRAFT_146962"/>
<dbReference type="STRING" id="602072.A0A1R3RP04"/>
<dbReference type="Pfam" id="PF00443">
    <property type="entry name" value="UCH"/>
    <property type="match status" value="1"/>
</dbReference>
<name>A0A1R3RP04_ASPC5</name>
<sequence length="542" mass="61116">MSLLSLPHPKTQEQTNTDLTTAWAPKFTSNHIQNTRGFYNPGILCYRNSAILVFLHSPLFLNWLERYYRAHESCGSEGKCLICGLYELCIAYWGTDPDKAAGFGGSLMSVWTRLRETSWSYAEEKDQQDVREFMDRLLEELLNEIDEEGRHELNEIFKMQISNDRVCLECSQVMSMQPDQRFFLAANFNPERSPGHDKIHELLTTPSHSMINCGQCKKETKHLLRERITYLPEILLVQVNRVFNVDRVSHRNHDPVKLADQLTIPPEMLDDTVKSAGGVHYELYGIVFHISPVAQSGHYTCAVKGPKGDWAWVDDHRNTWTDLKTVEEVFLDEGENAINWHTCVYVLAYRRLPLDRSLALGLQPLANNDDSAVQPTNDDETGKSGSFHTPTGDTPRGSPSNPDPGSARPSSSDDVRLDQTIRLTGRKLRWAVQEPVLIPEGCGPLIRIRRGRRVQYAELRLTLTCEATGELLTGKGRISLKPNIIRKSERTPEPVAVMNTRDIGTQTSPGTGLKVISKPQGITKDKSESRKPTSTGSRAQSH</sequence>
<dbReference type="SUPFAM" id="SSF54001">
    <property type="entry name" value="Cysteine proteinases"/>
    <property type="match status" value="1"/>
</dbReference>
<dbReference type="EMBL" id="KV907499">
    <property type="protein sequence ID" value="OOF96199.1"/>
    <property type="molecule type" value="Genomic_DNA"/>
</dbReference>
<gene>
    <name evidence="3" type="ORF">ASPCADRAFT_146962</name>
</gene>
<reference evidence="4" key="1">
    <citation type="journal article" date="2017" name="Genome Biol.">
        <title>Comparative genomics reveals high biological diversity and specific adaptations in the industrially and medically important fungal genus Aspergillus.</title>
        <authorList>
            <person name="de Vries R.P."/>
            <person name="Riley R."/>
            <person name="Wiebenga A."/>
            <person name="Aguilar-Osorio G."/>
            <person name="Amillis S."/>
            <person name="Uchima C.A."/>
            <person name="Anderluh G."/>
            <person name="Asadollahi M."/>
            <person name="Askin M."/>
            <person name="Barry K."/>
            <person name="Battaglia E."/>
            <person name="Bayram O."/>
            <person name="Benocci T."/>
            <person name="Braus-Stromeyer S.A."/>
            <person name="Caldana C."/>
            <person name="Canovas D."/>
            <person name="Cerqueira G.C."/>
            <person name="Chen F."/>
            <person name="Chen W."/>
            <person name="Choi C."/>
            <person name="Clum A."/>
            <person name="Dos Santos R.A."/>
            <person name="Damasio A.R."/>
            <person name="Diallinas G."/>
            <person name="Emri T."/>
            <person name="Fekete E."/>
            <person name="Flipphi M."/>
            <person name="Freyberg S."/>
            <person name="Gallo A."/>
            <person name="Gournas C."/>
            <person name="Habgood R."/>
            <person name="Hainaut M."/>
            <person name="Harispe M.L."/>
            <person name="Henrissat B."/>
            <person name="Hilden K.S."/>
            <person name="Hope R."/>
            <person name="Hossain A."/>
            <person name="Karabika E."/>
            <person name="Karaffa L."/>
            <person name="Karanyi Z."/>
            <person name="Krasevec N."/>
            <person name="Kuo A."/>
            <person name="Kusch H."/>
            <person name="LaButti K."/>
            <person name="Lagendijk E.L."/>
            <person name="Lapidus A."/>
            <person name="Levasseur A."/>
            <person name="Lindquist E."/>
            <person name="Lipzen A."/>
            <person name="Logrieco A.F."/>
            <person name="MacCabe A."/>
            <person name="Maekelae M.R."/>
            <person name="Malavazi I."/>
            <person name="Melin P."/>
            <person name="Meyer V."/>
            <person name="Mielnichuk N."/>
            <person name="Miskei M."/>
            <person name="Molnar A.P."/>
            <person name="Mule G."/>
            <person name="Ngan C.Y."/>
            <person name="Orejas M."/>
            <person name="Orosz E."/>
            <person name="Ouedraogo J.P."/>
            <person name="Overkamp K.M."/>
            <person name="Park H.-S."/>
            <person name="Perrone G."/>
            <person name="Piumi F."/>
            <person name="Punt P.J."/>
            <person name="Ram A.F."/>
            <person name="Ramon A."/>
            <person name="Rauscher S."/>
            <person name="Record E."/>
            <person name="Riano-Pachon D.M."/>
            <person name="Robert V."/>
            <person name="Roehrig J."/>
            <person name="Ruller R."/>
            <person name="Salamov A."/>
            <person name="Salih N.S."/>
            <person name="Samson R.A."/>
            <person name="Sandor E."/>
            <person name="Sanguinetti M."/>
            <person name="Schuetze T."/>
            <person name="Sepcic K."/>
            <person name="Shelest E."/>
            <person name="Sherlock G."/>
            <person name="Sophianopoulou V."/>
            <person name="Squina F.M."/>
            <person name="Sun H."/>
            <person name="Susca A."/>
            <person name="Todd R.B."/>
            <person name="Tsang A."/>
            <person name="Unkles S.E."/>
            <person name="van de Wiele N."/>
            <person name="van Rossen-Uffink D."/>
            <person name="Oliveira J.V."/>
            <person name="Vesth T.C."/>
            <person name="Visser J."/>
            <person name="Yu J.-H."/>
            <person name="Zhou M."/>
            <person name="Andersen M.R."/>
            <person name="Archer D.B."/>
            <person name="Baker S.E."/>
            <person name="Benoit I."/>
            <person name="Brakhage A.A."/>
            <person name="Braus G.H."/>
            <person name="Fischer R."/>
            <person name="Frisvad J.C."/>
            <person name="Goldman G.H."/>
            <person name="Houbraken J."/>
            <person name="Oakley B."/>
            <person name="Pocsi I."/>
            <person name="Scazzocchio C."/>
            <person name="Seiboth B."/>
            <person name="vanKuyk P.A."/>
            <person name="Wortman J."/>
            <person name="Dyer P.S."/>
            <person name="Grigoriev I.V."/>
        </authorList>
    </citation>
    <scope>NUCLEOTIDE SEQUENCE [LARGE SCALE GENOMIC DNA]</scope>
    <source>
        <strain evidence="4">ITEM 5010</strain>
    </source>
</reference>
<feature type="region of interest" description="Disordered" evidence="1">
    <location>
        <begin position="498"/>
        <end position="542"/>
    </location>
</feature>
<keyword evidence="4" id="KW-1185">Reference proteome</keyword>
<evidence type="ECO:0000313" key="3">
    <source>
        <dbReference type="EMBL" id="OOF96199.1"/>
    </source>
</evidence>
<dbReference type="PANTHER" id="PTHR24006:SF937">
    <property type="entry name" value="UBIQUITIN CARBOXYL-TERMINAL HYDROLASE"/>
    <property type="match status" value="1"/>
</dbReference>
<feature type="compositionally biased region" description="Polar residues" evidence="1">
    <location>
        <begin position="366"/>
        <end position="376"/>
    </location>
</feature>
<dbReference type="GO" id="GO:0005634">
    <property type="term" value="C:nucleus"/>
    <property type="evidence" value="ECO:0007669"/>
    <property type="project" value="TreeGrafter"/>
</dbReference>
<proteinExistence type="predicted"/>
<dbReference type="OrthoDB" id="289038at2759"/>
<organism evidence="3 4">
    <name type="scientific">Aspergillus carbonarius (strain ITEM 5010)</name>
    <dbReference type="NCBI Taxonomy" id="602072"/>
    <lineage>
        <taxon>Eukaryota</taxon>
        <taxon>Fungi</taxon>
        <taxon>Dikarya</taxon>
        <taxon>Ascomycota</taxon>
        <taxon>Pezizomycotina</taxon>
        <taxon>Eurotiomycetes</taxon>
        <taxon>Eurotiomycetidae</taxon>
        <taxon>Eurotiales</taxon>
        <taxon>Aspergillaceae</taxon>
        <taxon>Aspergillus</taxon>
        <taxon>Aspergillus subgen. Circumdati</taxon>
    </lineage>
</organism>
<dbReference type="InterPro" id="IPR038765">
    <property type="entry name" value="Papain-like_cys_pep_sf"/>
</dbReference>
<feature type="domain" description="USP" evidence="2">
    <location>
        <begin position="36"/>
        <end position="352"/>
    </location>
</feature>
<feature type="compositionally biased region" description="Polar residues" evidence="1">
    <location>
        <begin position="532"/>
        <end position="542"/>
    </location>
</feature>
<accession>A0A1R3RP04</accession>
<dbReference type="GO" id="GO:0016579">
    <property type="term" value="P:protein deubiquitination"/>
    <property type="evidence" value="ECO:0007669"/>
    <property type="project" value="InterPro"/>
</dbReference>
<dbReference type="InterPro" id="IPR028889">
    <property type="entry name" value="USP"/>
</dbReference>
<feature type="compositionally biased region" description="Polar residues" evidence="1">
    <location>
        <begin position="383"/>
        <end position="400"/>
    </location>
</feature>
<dbReference type="Gene3D" id="3.90.70.10">
    <property type="entry name" value="Cysteine proteinases"/>
    <property type="match status" value="1"/>
</dbReference>
<dbReference type="InterPro" id="IPR050164">
    <property type="entry name" value="Peptidase_C19"/>
</dbReference>
<dbReference type="GO" id="GO:0005829">
    <property type="term" value="C:cytosol"/>
    <property type="evidence" value="ECO:0007669"/>
    <property type="project" value="TreeGrafter"/>
</dbReference>
<dbReference type="GO" id="GO:0004843">
    <property type="term" value="F:cysteine-type deubiquitinase activity"/>
    <property type="evidence" value="ECO:0007669"/>
    <property type="project" value="InterPro"/>
</dbReference>
<dbReference type="OMA" id="WTINQQL"/>
<protein>
    <recommendedName>
        <fullName evidence="2">USP domain-containing protein</fullName>
    </recommendedName>
</protein>
<dbReference type="PANTHER" id="PTHR24006">
    <property type="entry name" value="UBIQUITIN CARBOXYL-TERMINAL HYDROLASE"/>
    <property type="match status" value="1"/>
</dbReference>
<dbReference type="PROSITE" id="PS50235">
    <property type="entry name" value="USP_3"/>
    <property type="match status" value="1"/>
</dbReference>
<dbReference type="Proteomes" id="UP000188318">
    <property type="component" value="Unassembled WGS sequence"/>
</dbReference>
<feature type="region of interest" description="Disordered" evidence="1">
    <location>
        <begin position="366"/>
        <end position="417"/>
    </location>
</feature>
<dbReference type="CDD" id="cd02257">
    <property type="entry name" value="Peptidase_C19"/>
    <property type="match status" value="1"/>
</dbReference>
<dbReference type="AlphaFoldDB" id="A0A1R3RP04"/>
<evidence type="ECO:0000259" key="2">
    <source>
        <dbReference type="PROSITE" id="PS50235"/>
    </source>
</evidence>
<evidence type="ECO:0000313" key="4">
    <source>
        <dbReference type="Proteomes" id="UP000188318"/>
    </source>
</evidence>
<dbReference type="InterPro" id="IPR001394">
    <property type="entry name" value="Peptidase_C19_UCH"/>
</dbReference>